<organism evidence="2 3">
    <name type="scientific">Rubripirellula lacrimiformis</name>
    <dbReference type="NCBI Taxonomy" id="1930273"/>
    <lineage>
        <taxon>Bacteria</taxon>
        <taxon>Pseudomonadati</taxon>
        <taxon>Planctomycetota</taxon>
        <taxon>Planctomycetia</taxon>
        <taxon>Pirellulales</taxon>
        <taxon>Pirellulaceae</taxon>
        <taxon>Rubripirellula</taxon>
    </lineage>
</organism>
<sequence length="247" mass="27793">MRDEMVRMAAPGLPGWPTLMFDEKRRRAIVKARFATWRSHEWAMKTTRCLGVCLFLWLSVRWWRMLGDEPSKWFPFLLGGMVVCLIAALGYRGIDAATKGFFARQVFAKRMTVWLTPEAIGFRSSMYENGVVMPRVWKGQAVAGRFDVTKDHRANLRKQLGDFKSNGKSQHLEMAQLLRLLVTTVNSNVSIGGKGQPNYVRSLPMTEISQLDSERMTVVLAAAEALTSAALDDEFDVNATGIDIDAT</sequence>
<dbReference type="Proteomes" id="UP000318538">
    <property type="component" value="Chromosome"/>
</dbReference>
<proteinExistence type="predicted"/>
<feature type="transmembrane region" description="Helical" evidence="1">
    <location>
        <begin position="76"/>
        <end position="94"/>
    </location>
</feature>
<keyword evidence="1" id="KW-0812">Transmembrane</keyword>
<dbReference type="AlphaFoldDB" id="A0A517NK29"/>
<dbReference type="EMBL" id="CP036525">
    <property type="protein sequence ID" value="QDT07491.1"/>
    <property type="molecule type" value="Genomic_DNA"/>
</dbReference>
<keyword evidence="1" id="KW-0472">Membrane</keyword>
<protein>
    <submittedName>
        <fullName evidence="2">Uncharacterized protein</fullName>
    </submittedName>
</protein>
<dbReference type="KEGG" id="rlc:K227x_59180"/>
<keyword evidence="1" id="KW-1133">Transmembrane helix</keyword>
<accession>A0A517NK29</accession>
<keyword evidence="3" id="KW-1185">Reference proteome</keyword>
<evidence type="ECO:0000313" key="2">
    <source>
        <dbReference type="EMBL" id="QDT07491.1"/>
    </source>
</evidence>
<feature type="transmembrane region" description="Helical" evidence="1">
    <location>
        <begin position="47"/>
        <end position="64"/>
    </location>
</feature>
<evidence type="ECO:0000313" key="3">
    <source>
        <dbReference type="Proteomes" id="UP000318538"/>
    </source>
</evidence>
<name>A0A517NK29_9BACT</name>
<gene>
    <name evidence="2" type="ORF">K227x_59180</name>
</gene>
<reference evidence="2 3" key="1">
    <citation type="submission" date="2019-02" db="EMBL/GenBank/DDBJ databases">
        <title>Deep-cultivation of Planctomycetes and their phenomic and genomic characterization uncovers novel biology.</title>
        <authorList>
            <person name="Wiegand S."/>
            <person name="Jogler M."/>
            <person name="Boedeker C."/>
            <person name="Pinto D."/>
            <person name="Vollmers J."/>
            <person name="Rivas-Marin E."/>
            <person name="Kohn T."/>
            <person name="Peeters S.H."/>
            <person name="Heuer A."/>
            <person name="Rast P."/>
            <person name="Oberbeckmann S."/>
            <person name="Bunk B."/>
            <person name="Jeske O."/>
            <person name="Meyerdierks A."/>
            <person name="Storesund J.E."/>
            <person name="Kallscheuer N."/>
            <person name="Luecker S."/>
            <person name="Lage O.M."/>
            <person name="Pohl T."/>
            <person name="Merkel B.J."/>
            <person name="Hornburger P."/>
            <person name="Mueller R.-W."/>
            <person name="Bruemmer F."/>
            <person name="Labrenz M."/>
            <person name="Spormann A.M."/>
            <person name="Op den Camp H."/>
            <person name="Overmann J."/>
            <person name="Amann R."/>
            <person name="Jetten M.S.M."/>
            <person name="Mascher T."/>
            <person name="Medema M.H."/>
            <person name="Devos D.P."/>
            <person name="Kaster A.-K."/>
            <person name="Ovreas L."/>
            <person name="Rohde M."/>
            <person name="Galperin M.Y."/>
            <person name="Jogler C."/>
        </authorList>
    </citation>
    <scope>NUCLEOTIDE SEQUENCE [LARGE SCALE GENOMIC DNA]</scope>
    <source>
        <strain evidence="2 3">K22_7</strain>
    </source>
</reference>
<evidence type="ECO:0000256" key="1">
    <source>
        <dbReference type="SAM" id="Phobius"/>
    </source>
</evidence>